<dbReference type="PATRIC" id="fig|1408254.3.peg.2197"/>
<dbReference type="eggNOG" id="COG2602">
    <property type="taxonomic scope" value="Bacteria"/>
</dbReference>
<feature type="domain" description="Penicillin-binding protein transpeptidase" evidence="3">
    <location>
        <begin position="368"/>
        <end position="582"/>
    </location>
</feature>
<dbReference type="AlphaFoldDB" id="V6M8X2"/>
<dbReference type="Gene3D" id="3.40.710.10">
    <property type="entry name" value="DD-peptidase/beta-lactamase superfamily"/>
    <property type="match status" value="1"/>
</dbReference>
<evidence type="ECO:0000259" key="3">
    <source>
        <dbReference type="Pfam" id="PF00905"/>
    </source>
</evidence>
<keyword evidence="6" id="KW-1185">Reference proteome</keyword>
<sequence length="588" mass="68699">MFHQFLISMLVSSLTIAVIMLIKKVFRKQLSAKWQYHIWLFLPISLLLPFIPRQLVDFDIPYHLSSNQLVENVNSSMETRSRMSENNNWLQDLTISIQDSTPPYLDTIVGSIWIAGMAVLTIFMIMAWYRTKRLQNNMRKLKNQEVLQLFEQCKQKLHISRKIHVGESPRIATPMMCGLFKPCVVLPPRLDAWLSLKEIQFIFLHELYHFKNKDNWTNYLMAFFQVLYWFNPLIWIAVREMRLDREIACDHAVLQCLDEQSQTEYGNTIIHFVEREMRIRNFRFSSQLNGSKAHIKKRIEKIASFPTDARMSKWNQMVIMMLVGMLVVCQLPLVSVLADDNQRYHFQAERALYEDFSDYFAGYEGSFVLYDMKADQYQIYNKEKSIQRVSPDSTFKIFLSLFALNANAIDLNHSTIKWDGIRYPYESWNMDQNLKTAMKSSVNWYFQELDRRIPPDQRQAYLKQIGYGNAKLTAGTTPYWLESSLKISPVEQVQLLKAMYTNEWGFEETHVQAVKDAIQVGENNGNLLFGKTGTGTVNNENQNGWFIGYVEHKENTYFFATNIQEGDNSNGSTAAKITLAILKEKGIY</sequence>
<comment type="similarity">
    <text evidence="1">Belongs to the peptidase M56 family.</text>
</comment>
<keyword evidence="2" id="KW-1133">Transmembrane helix</keyword>
<protein>
    <submittedName>
        <fullName evidence="5">Beta-lactamase</fullName>
    </submittedName>
</protein>
<evidence type="ECO:0000259" key="4">
    <source>
        <dbReference type="Pfam" id="PF05569"/>
    </source>
</evidence>
<dbReference type="eggNOG" id="COG4219">
    <property type="taxonomic scope" value="Bacteria"/>
</dbReference>
<feature type="transmembrane region" description="Helical" evidence="2">
    <location>
        <begin position="108"/>
        <end position="129"/>
    </location>
</feature>
<dbReference type="GO" id="GO:0008658">
    <property type="term" value="F:penicillin binding"/>
    <property type="evidence" value="ECO:0007669"/>
    <property type="project" value="InterPro"/>
</dbReference>
<dbReference type="InterPro" id="IPR052173">
    <property type="entry name" value="Beta-lactam_resp_regulator"/>
</dbReference>
<feature type="transmembrane region" description="Helical" evidence="2">
    <location>
        <begin position="6"/>
        <end position="22"/>
    </location>
</feature>
<feature type="transmembrane region" description="Helical" evidence="2">
    <location>
        <begin position="317"/>
        <end position="338"/>
    </location>
</feature>
<feature type="transmembrane region" description="Helical" evidence="2">
    <location>
        <begin position="219"/>
        <end position="238"/>
    </location>
</feature>
<dbReference type="SUPFAM" id="SSF56601">
    <property type="entry name" value="beta-lactamase/transpeptidase-like"/>
    <property type="match status" value="1"/>
</dbReference>
<dbReference type="NCBIfam" id="NF000326">
    <property type="entry name" value="blaR1_generic"/>
    <property type="match status" value="1"/>
</dbReference>
<organism evidence="5 6">
    <name type="scientific">Brevibacillus panacihumi W25</name>
    <dbReference type="NCBI Taxonomy" id="1408254"/>
    <lineage>
        <taxon>Bacteria</taxon>
        <taxon>Bacillati</taxon>
        <taxon>Bacillota</taxon>
        <taxon>Bacilli</taxon>
        <taxon>Bacillales</taxon>
        <taxon>Paenibacillaceae</taxon>
        <taxon>Brevibacillus</taxon>
    </lineage>
</organism>
<gene>
    <name evidence="5" type="ORF">T458_11155</name>
</gene>
<name>V6M8X2_9BACL</name>
<feature type="domain" description="Peptidase M56" evidence="4">
    <location>
        <begin position="8"/>
        <end position="301"/>
    </location>
</feature>
<proteinExistence type="inferred from homology"/>
<keyword evidence="2" id="KW-0472">Membrane</keyword>
<reference evidence="5 6" key="1">
    <citation type="journal article" date="2014" name="Genome Announc.">
        <title>Draft Genome Sequence of Brevibacillus panacihumi Strain W25, a Halotolerant Hydrocarbon-Degrading Bacterium.</title>
        <authorList>
            <person name="Wang X."/>
            <person name="Jin D."/>
            <person name="Zhou L."/>
            <person name="Wu L."/>
            <person name="An W."/>
            <person name="Chen Y."/>
            <person name="Zhao L."/>
        </authorList>
    </citation>
    <scope>NUCLEOTIDE SEQUENCE [LARGE SCALE GENOMIC DNA]</scope>
    <source>
        <strain evidence="5 6">W25</strain>
    </source>
</reference>
<dbReference type="PANTHER" id="PTHR34978:SF3">
    <property type="entry name" value="SLR0241 PROTEIN"/>
    <property type="match status" value="1"/>
</dbReference>
<dbReference type="Pfam" id="PF00905">
    <property type="entry name" value="Transpeptidase"/>
    <property type="match status" value="1"/>
</dbReference>
<dbReference type="InterPro" id="IPR008756">
    <property type="entry name" value="Peptidase_M56"/>
</dbReference>
<evidence type="ECO:0000256" key="1">
    <source>
        <dbReference type="ARBA" id="ARBA00011075"/>
    </source>
</evidence>
<dbReference type="STRING" id="1408254.T458_11155"/>
<dbReference type="Pfam" id="PF05569">
    <property type="entry name" value="Peptidase_M56"/>
    <property type="match status" value="1"/>
</dbReference>
<dbReference type="PANTHER" id="PTHR34978">
    <property type="entry name" value="POSSIBLE SENSOR-TRANSDUCER PROTEIN BLAR"/>
    <property type="match status" value="1"/>
</dbReference>
<comment type="caution">
    <text evidence="5">The sequence shown here is derived from an EMBL/GenBank/DDBJ whole genome shotgun (WGS) entry which is preliminary data.</text>
</comment>
<dbReference type="RefSeq" id="WP_023556174.1">
    <property type="nucleotide sequence ID" value="NZ_KI629782.1"/>
</dbReference>
<keyword evidence="2" id="KW-0812">Transmembrane</keyword>
<dbReference type="InterPro" id="IPR012338">
    <property type="entry name" value="Beta-lactam/transpept-like"/>
</dbReference>
<dbReference type="InterPro" id="IPR001460">
    <property type="entry name" value="PCN-bd_Tpept"/>
</dbReference>
<evidence type="ECO:0000313" key="6">
    <source>
        <dbReference type="Proteomes" id="UP000017973"/>
    </source>
</evidence>
<feature type="transmembrane region" description="Helical" evidence="2">
    <location>
        <begin position="34"/>
        <end position="51"/>
    </location>
</feature>
<accession>V6M8X2</accession>
<dbReference type="OrthoDB" id="9762883at2"/>
<evidence type="ECO:0000313" key="5">
    <source>
        <dbReference type="EMBL" id="EST55016.1"/>
    </source>
</evidence>
<dbReference type="HOGENOM" id="CLU_035412_0_2_9"/>
<dbReference type="Proteomes" id="UP000017973">
    <property type="component" value="Unassembled WGS sequence"/>
</dbReference>
<evidence type="ECO:0000256" key="2">
    <source>
        <dbReference type="SAM" id="Phobius"/>
    </source>
</evidence>
<dbReference type="EMBL" id="AYJU01000015">
    <property type="protein sequence ID" value="EST55016.1"/>
    <property type="molecule type" value="Genomic_DNA"/>
</dbReference>
<dbReference type="CDD" id="cd07341">
    <property type="entry name" value="M56_BlaR1_MecR1_like"/>
    <property type="match status" value="1"/>
</dbReference>